<dbReference type="Proteomes" id="UP001153678">
    <property type="component" value="Unassembled WGS sequence"/>
</dbReference>
<comment type="caution">
    <text evidence="4">The sequence shown here is derived from an EMBL/GenBank/DDBJ whole genome shotgun (WGS) entry which is preliminary data.</text>
</comment>
<sequence length="135" mass="15686">DLICFHPVFLSQENKPQICVELQLAVFLCRLGSTGSLFKWPILEERKKVHKGFEDLGGLKNIIGTVNRTHILMKNASNKDPEIYFTRKKSYTIHYQGIVNDRGIFTSFDVDWPALVHNARVFRNSSFYKDYSNFI</sequence>
<reference evidence="4" key="1">
    <citation type="submission" date="2022-08" db="EMBL/GenBank/DDBJ databases">
        <authorList>
            <person name="Kallberg Y."/>
            <person name="Tangrot J."/>
            <person name="Rosling A."/>
        </authorList>
    </citation>
    <scope>NUCLEOTIDE SEQUENCE</scope>
    <source>
        <strain evidence="4">Wild A</strain>
    </source>
</reference>
<evidence type="ECO:0000256" key="1">
    <source>
        <dbReference type="ARBA" id="ARBA00001968"/>
    </source>
</evidence>
<feature type="non-terminal residue" evidence="4">
    <location>
        <position position="135"/>
    </location>
</feature>
<gene>
    <name evidence="4" type="ORF">FWILDA_LOCUS18959</name>
</gene>
<feature type="domain" description="DDE Tnp4" evidence="3">
    <location>
        <begin position="69"/>
        <end position="130"/>
    </location>
</feature>
<organism evidence="4 5">
    <name type="scientific">Funneliformis geosporum</name>
    <dbReference type="NCBI Taxonomy" id="1117311"/>
    <lineage>
        <taxon>Eukaryota</taxon>
        <taxon>Fungi</taxon>
        <taxon>Fungi incertae sedis</taxon>
        <taxon>Mucoromycota</taxon>
        <taxon>Glomeromycotina</taxon>
        <taxon>Glomeromycetes</taxon>
        <taxon>Glomerales</taxon>
        <taxon>Glomeraceae</taxon>
        <taxon>Funneliformis</taxon>
    </lineage>
</organism>
<dbReference type="GO" id="GO:0046872">
    <property type="term" value="F:metal ion binding"/>
    <property type="evidence" value="ECO:0007669"/>
    <property type="project" value="UniProtKB-KW"/>
</dbReference>
<dbReference type="EMBL" id="CAMKVN010020586">
    <property type="protein sequence ID" value="CAI2199207.1"/>
    <property type="molecule type" value="Genomic_DNA"/>
</dbReference>
<dbReference type="Pfam" id="PF13359">
    <property type="entry name" value="DDE_Tnp_4"/>
    <property type="match status" value="1"/>
</dbReference>
<keyword evidence="2" id="KW-0479">Metal-binding</keyword>
<evidence type="ECO:0000313" key="5">
    <source>
        <dbReference type="Proteomes" id="UP001153678"/>
    </source>
</evidence>
<comment type="cofactor">
    <cofactor evidence="1">
        <name>a divalent metal cation</name>
        <dbReference type="ChEBI" id="CHEBI:60240"/>
    </cofactor>
</comment>
<dbReference type="InterPro" id="IPR027806">
    <property type="entry name" value="HARBI1_dom"/>
</dbReference>
<evidence type="ECO:0000259" key="3">
    <source>
        <dbReference type="Pfam" id="PF13359"/>
    </source>
</evidence>
<evidence type="ECO:0000256" key="2">
    <source>
        <dbReference type="ARBA" id="ARBA00022723"/>
    </source>
</evidence>
<dbReference type="AlphaFoldDB" id="A0A9W4TBH4"/>
<name>A0A9W4TBH4_9GLOM</name>
<keyword evidence="5" id="KW-1185">Reference proteome</keyword>
<accession>A0A9W4TBH4</accession>
<evidence type="ECO:0000313" key="4">
    <source>
        <dbReference type="EMBL" id="CAI2199207.1"/>
    </source>
</evidence>
<proteinExistence type="predicted"/>
<dbReference type="OrthoDB" id="3233403at2759"/>
<protein>
    <submittedName>
        <fullName evidence="4">13730_t:CDS:1</fullName>
    </submittedName>
</protein>